<evidence type="ECO:0000313" key="5">
    <source>
        <dbReference type="EMBL" id="GET38502.1"/>
    </source>
</evidence>
<evidence type="ECO:0000256" key="3">
    <source>
        <dbReference type="ARBA" id="ARBA00022833"/>
    </source>
</evidence>
<dbReference type="InterPro" id="IPR011057">
    <property type="entry name" value="Mss4-like_sf"/>
</dbReference>
<comment type="similarity">
    <text evidence="1">Belongs to the Gfa family.</text>
</comment>
<evidence type="ECO:0000256" key="2">
    <source>
        <dbReference type="ARBA" id="ARBA00022723"/>
    </source>
</evidence>
<organism evidence="5 6">
    <name type="scientific">Microseira wollei NIES-4236</name>
    <dbReference type="NCBI Taxonomy" id="2530354"/>
    <lineage>
        <taxon>Bacteria</taxon>
        <taxon>Bacillati</taxon>
        <taxon>Cyanobacteriota</taxon>
        <taxon>Cyanophyceae</taxon>
        <taxon>Oscillatoriophycideae</taxon>
        <taxon>Aerosakkonematales</taxon>
        <taxon>Aerosakkonemataceae</taxon>
        <taxon>Microseira</taxon>
    </lineage>
</organism>
<keyword evidence="2" id="KW-0479">Metal-binding</keyword>
<feature type="domain" description="CENP-V/GFA" evidence="4">
    <location>
        <begin position="3"/>
        <end position="73"/>
    </location>
</feature>
<reference evidence="5" key="1">
    <citation type="submission" date="2019-10" db="EMBL/GenBank/DDBJ databases">
        <title>Draft genome sequece of Microseira wollei NIES-4236.</title>
        <authorList>
            <person name="Yamaguchi H."/>
            <person name="Suzuki S."/>
            <person name="Kawachi M."/>
        </authorList>
    </citation>
    <scope>NUCLEOTIDE SEQUENCE</scope>
    <source>
        <strain evidence="5">NIES-4236</strain>
    </source>
</reference>
<dbReference type="SUPFAM" id="SSF51316">
    <property type="entry name" value="Mss4-like"/>
    <property type="match status" value="1"/>
</dbReference>
<dbReference type="InterPro" id="IPR006913">
    <property type="entry name" value="CENP-V/GFA"/>
</dbReference>
<evidence type="ECO:0000259" key="4">
    <source>
        <dbReference type="Pfam" id="PF04828"/>
    </source>
</evidence>
<evidence type="ECO:0000313" key="6">
    <source>
        <dbReference type="Proteomes" id="UP001050975"/>
    </source>
</evidence>
<dbReference type="GO" id="GO:0046872">
    <property type="term" value="F:metal ion binding"/>
    <property type="evidence" value="ECO:0007669"/>
    <property type="project" value="UniProtKB-KW"/>
</dbReference>
<proteinExistence type="inferred from homology"/>
<keyword evidence="3" id="KW-0862">Zinc</keyword>
<comment type="caution">
    <text evidence="5">The sequence shown here is derived from an EMBL/GenBank/DDBJ whole genome shotgun (WGS) entry which is preliminary data.</text>
</comment>
<dbReference type="AlphaFoldDB" id="A0AAV3XGB2"/>
<dbReference type="Pfam" id="PF04828">
    <property type="entry name" value="GFA"/>
    <property type="match status" value="1"/>
</dbReference>
<sequence>MPVPREAIKILRGEPKQWSRKGDSDREVICFFCGDCGTRLFHNPARNPKITNVKPGTLDDTSWLKPVGNLWTRSAQKWVFIDECMLNYDGQPSDFSPLFEQHSQQIASE</sequence>
<evidence type="ECO:0000256" key="1">
    <source>
        <dbReference type="ARBA" id="ARBA00005495"/>
    </source>
</evidence>
<protein>
    <submittedName>
        <fullName evidence="5">Glutathione-dependent formaldehyde-activating, GFA</fullName>
    </submittedName>
</protein>
<dbReference type="EMBL" id="BLAY01000046">
    <property type="protein sequence ID" value="GET38502.1"/>
    <property type="molecule type" value="Genomic_DNA"/>
</dbReference>
<keyword evidence="6" id="KW-1185">Reference proteome</keyword>
<gene>
    <name evidence="5" type="ORF">MiSe_32600</name>
</gene>
<dbReference type="Proteomes" id="UP001050975">
    <property type="component" value="Unassembled WGS sequence"/>
</dbReference>
<name>A0AAV3XGB2_9CYAN</name>
<dbReference type="GO" id="GO:0016846">
    <property type="term" value="F:carbon-sulfur lyase activity"/>
    <property type="evidence" value="ECO:0007669"/>
    <property type="project" value="InterPro"/>
</dbReference>
<accession>A0AAV3XGB2</accession>
<dbReference type="Gene3D" id="3.90.1590.10">
    <property type="entry name" value="glutathione-dependent formaldehyde- activating enzyme (gfa)"/>
    <property type="match status" value="1"/>
</dbReference>